<dbReference type="EnsemblBacteria" id="ABK77357">
    <property type="protein sequence ID" value="ABK77357"/>
    <property type="gene ID" value="CENSYa_0724"/>
</dbReference>
<sequence>MNNSMRKKAQNKMAGITGPAGAAAPLRAPGDGVLCGARRRQGNMSGKGYYSPKVAGDAPFDTTGLESPAGRGTIEYGVNSSVILKRLASEIYKDAESGLRELYTNEARACRAARREHGADPRIVIECGGSLVIRGEDSLGMSRDVYNDVYTVVARSTNTDGTENGQFGMGRLAYYTLGDSMLFETRCRNGDAYSFESVDASELHPRDAPVLDSCGTRVTVPLRDEGRGLYGMARRCARLSGVPTIWRTDSGDELLPQGLSAGMPCGDIVDISDGHIEIAAGFGCGSPRWGERREAFLARAPIGIGGTGWLLGKASRLAIHCTDEREYLPERDRERLVPESERSMLEKAEGLLRDKLEGMLSFESFEALRTSPHRRLAARMYGHIREDKADPVHEWLRVMGLGIVTSDGTKTSMMELPAGATPVYADRIIRARADAILEYNPGAVVFRSEHEPEGFAACGIPRMDAYIKEHGLRPRVSRRAARALAYRTVVKGTGTGIVREELGGQRHVIRASPLGPATELLGRFLCRYSITGRKNNAGIDASEFLQDVSNRSYRTSSGTMTGRTISSRDDILLVESDIVGFAGFGVDGFTEVLGTADELFEVAFLCQHSGRRFHTGINSHSRAPRGGKLPELPLEGTAGCGQFDGADDAVLCMSCMRHTLDTVKSPDIRELFSMAACEIPRSRWRRGGGDYAALRELSGDAVSLDRGARAGAAAHDRADARGGMNNG</sequence>
<proteinExistence type="predicted"/>
<dbReference type="EMBL" id="DP000238">
    <property type="protein sequence ID" value="ABK77357.1"/>
    <property type="molecule type" value="Genomic_DNA"/>
</dbReference>
<feature type="region of interest" description="Disordered" evidence="1">
    <location>
        <begin position="1"/>
        <end position="22"/>
    </location>
</feature>
<evidence type="ECO:0000313" key="3">
    <source>
        <dbReference type="Proteomes" id="UP000000758"/>
    </source>
</evidence>
<reference evidence="2 3" key="1">
    <citation type="journal article" date="2006" name="Proc. Natl. Acad. Sci. U.S.A.">
        <title>Genomic analysis of the uncultivated marine crenarchaeote Cenarchaeum symbiosum.</title>
        <authorList>
            <person name="Hallam S.J."/>
            <person name="Konstantinidis K.T."/>
            <person name="Putnam N."/>
            <person name="Schleper C."/>
            <person name="Watanabe Y."/>
            <person name="Sugahara J."/>
            <person name="Preston C."/>
            <person name="de la Torre J."/>
            <person name="Richardson P.M."/>
            <person name="DeLong E.F."/>
        </authorList>
    </citation>
    <scope>NUCLEOTIDE SEQUENCE [LARGE SCALE GENOMIC DNA]</scope>
    <source>
        <strain evidence="3">A</strain>
    </source>
</reference>
<keyword evidence="3" id="KW-1185">Reference proteome</keyword>
<feature type="compositionally biased region" description="Basic residues" evidence="1">
    <location>
        <begin position="1"/>
        <end position="10"/>
    </location>
</feature>
<dbReference type="SUPFAM" id="SSF55874">
    <property type="entry name" value="ATPase domain of HSP90 chaperone/DNA topoisomerase II/histidine kinase"/>
    <property type="match status" value="1"/>
</dbReference>
<accession>A0RVJ0</accession>
<dbReference type="HOGENOM" id="CLU_392628_0_0_2"/>
<evidence type="ECO:0000313" key="2">
    <source>
        <dbReference type="EMBL" id="ABK77357.1"/>
    </source>
</evidence>
<organism evidence="2 3">
    <name type="scientific">Cenarchaeum symbiosum (strain A)</name>
    <dbReference type="NCBI Taxonomy" id="414004"/>
    <lineage>
        <taxon>Archaea</taxon>
        <taxon>Nitrososphaerota</taxon>
        <taxon>Candidatus Cenarchaeales</taxon>
        <taxon>Candidatus Cenarchaeaceae</taxon>
        <taxon>Candidatus Cenarchaeum</taxon>
    </lineage>
</organism>
<name>A0RVJ0_CENSY</name>
<dbReference type="STRING" id="414004.CENSYa_0724"/>
<dbReference type="AlphaFoldDB" id="A0RVJ0"/>
<dbReference type="Proteomes" id="UP000000758">
    <property type="component" value="Chromosome"/>
</dbReference>
<evidence type="ECO:0000256" key="1">
    <source>
        <dbReference type="SAM" id="MobiDB-lite"/>
    </source>
</evidence>
<protein>
    <submittedName>
        <fullName evidence="2">Uncharacterized protein</fullName>
    </submittedName>
</protein>
<dbReference type="KEGG" id="csy:CENSYa_0724"/>
<gene>
    <name evidence="2" type="ordered locus">CENSYa_0724</name>
</gene>
<dbReference type="Gene3D" id="3.30.565.10">
    <property type="entry name" value="Histidine kinase-like ATPase, C-terminal domain"/>
    <property type="match status" value="1"/>
</dbReference>
<dbReference type="InterPro" id="IPR036890">
    <property type="entry name" value="HATPase_C_sf"/>
</dbReference>